<name>Q978L1_THEVO</name>
<dbReference type="InterPro" id="IPR026447">
    <property type="entry name" value="B12_SAM_Ta0216"/>
</dbReference>
<feature type="domain" description="B12-binding" evidence="8">
    <location>
        <begin position="29"/>
        <end position="166"/>
    </location>
</feature>
<dbReference type="GO" id="GO:0003824">
    <property type="term" value="F:catalytic activity"/>
    <property type="evidence" value="ECO:0007669"/>
    <property type="project" value="InterPro"/>
</dbReference>
<dbReference type="GO" id="GO:0046872">
    <property type="term" value="F:metal ion binding"/>
    <property type="evidence" value="ECO:0007669"/>
    <property type="project" value="UniProtKB-KW"/>
</dbReference>
<dbReference type="SFLD" id="SFLDS00029">
    <property type="entry name" value="Radical_SAM"/>
    <property type="match status" value="1"/>
</dbReference>
<keyword evidence="10" id="KW-1185">Reference proteome</keyword>
<keyword evidence="5" id="KW-0479">Metal-binding</keyword>
<dbReference type="PANTHER" id="PTHR43409">
    <property type="entry name" value="ANAEROBIC MAGNESIUM-PROTOPORPHYRIN IX MONOMETHYL ESTER CYCLASE-RELATED"/>
    <property type="match status" value="1"/>
</dbReference>
<dbReference type="PANTHER" id="PTHR43409:SF7">
    <property type="entry name" value="BLL1977 PROTEIN"/>
    <property type="match status" value="1"/>
</dbReference>
<dbReference type="CDD" id="cd01335">
    <property type="entry name" value="Radical_SAM"/>
    <property type="match status" value="1"/>
</dbReference>
<dbReference type="InterPro" id="IPR034466">
    <property type="entry name" value="Methyltransferase_Class_B"/>
</dbReference>
<keyword evidence="4" id="KW-0949">S-adenosyl-L-methionine</keyword>
<dbReference type="InterPro" id="IPR006638">
    <property type="entry name" value="Elp3/MiaA/NifB-like_rSAM"/>
</dbReference>
<evidence type="ECO:0000256" key="4">
    <source>
        <dbReference type="ARBA" id="ARBA00022691"/>
    </source>
</evidence>
<accession>Q978L1</accession>
<dbReference type="NCBIfam" id="TIGR04190">
    <property type="entry name" value="B12_SAM_Ta0216"/>
    <property type="match status" value="1"/>
</dbReference>
<protein>
    <submittedName>
        <fullName evidence="9">TVG1451111 protein</fullName>
    </submittedName>
</protein>
<dbReference type="InterPro" id="IPR006158">
    <property type="entry name" value="Cobalamin-bd"/>
</dbReference>
<dbReference type="HOGENOM" id="CLU_478700_0_0_2"/>
<evidence type="ECO:0000313" key="10">
    <source>
        <dbReference type="Proteomes" id="UP000001017"/>
    </source>
</evidence>
<dbReference type="GO" id="GO:0031419">
    <property type="term" value="F:cobalamin binding"/>
    <property type="evidence" value="ECO:0007669"/>
    <property type="project" value="InterPro"/>
</dbReference>
<keyword evidence="3" id="KW-0808">Transferase</keyword>
<dbReference type="Gene3D" id="3.40.50.280">
    <property type="entry name" value="Cobalamin-binding domain"/>
    <property type="match status" value="1"/>
</dbReference>
<reference evidence="9 10" key="1">
    <citation type="journal article" date="1999" name="Proc. Jpn. Acad.">
        <title>Determination of the complete genomic DNA sequence of Thermoplasma volvanium GSS1.</title>
        <authorList>
            <person name="Kawashima T."/>
            <person name="Yamamoto Y."/>
            <person name="Aramaki H."/>
            <person name="Nunoshiba T."/>
            <person name="Kawamoto T."/>
            <person name="Watanabe K."/>
            <person name="Yamazaki M."/>
            <person name="Kanehori K."/>
            <person name="Amano N."/>
            <person name="Ohya Y."/>
            <person name="Makino K."/>
            <person name="Suzuki M."/>
        </authorList>
    </citation>
    <scope>NUCLEOTIDE SEQUENCE [LARGE SCALE GENOMIC DNA]</scope>
    <source>
        <strain evidence="10">ATCC 51530 / DSM 4299 / JCM 9571 / NBRC 15438 / GSS1</strain>
    </source>
</reference>
<dbReference type="SMART" id="SM00729">
    <property type="entry name" value="Elp3"/>
    <property type="match status" value="1"/>
</dbReference>
<evidence type="ECO:0000313" key="9">
    <source>
        <dbReference type="EMBL" id="BAB60546.1"/>
    </source>
</evidence>
<evidence type="ECO:0000259" key="8">
    <source>
        <dbReference type="PROSITE" id="PS51332"/>
    </source>
</evidence>
<dbReference type="SUPFAM" id="SSF102114">
    <property type="entry name" value="Radical SAM enzymes"/>
    <property type="match status" value="1"/>
</dbReference>
<evidence type="ECO:0000256" key="5">
    <source>
        <dbReference type="ARBA" id="ARBA00022723"/>
    </source>
</evidence>
<proteinExistence type="predicted"/>
<dbReference type="CDD" id="cd02068">
    <property type="entry name" value="radical_SAM_B12_BD"/>
    <property type="match status" value="1"/>
</dbReference>
<dbReference type="InterPro" id="IPR058240">
    <property type="entry name" value="rSAM_sf"/>
</dbReference>
<evidence type="ECO:0000256" key="7">
    <source>
        <dbReference type="ARBA" id="ARBA00023014"/>
    </source>
</evidence>
<organism evidence="9 10">
    <name type="scientific">Thermoplasma volcanium (strain ATCC 51530 / DSM 4299 / JCM 9571 / NBRC 15438 / GSS1)</name>
    <dbReference type="NCBI Taxonomy" id="273116"/>
    <lineage>
        <taxon>Archaea</taxon>
        <taxon>Methanobacteriati</taxon>
        <taxon>Thermoplasmatota</taxon>
        <taxon>Thermoplasmata</taxon>
        <taxon>Thermoplasmatales</taxon>
        <taxon>Thermoplasmataceae</taxon>
        <taxon>Thermoplasma</taxon>
    </lineage>
</organism>
<evidence type="ECO:0000256" key="2">
    <source>
        <dbReference type="ARBA" id="ARBA00022603"/>
    </source>
</evidence>
<evidence type="ECO:0000256" key="1">
    <source>
        <dbReference type="ARBA" id="ARBA00001966"/>
    </source>
</evidence>
<gene>
    <name evidence="9" type="ORF">TVG1451111</name>
</gene>
<dbReference type="SFLD" id="SFLDG01123">
    <property type="entry name" value="methyltransferase_(Class_B)"/>
    <property type="match status" value="1"/>
</dbReference>
<dbReference type="InterPro" id="IPR051198">
    <property type="entry name" value="BchE-like"/>
</dbReference>
<dbReference type="GO" id="GO:0051536">
    <property type="term" value="F:iron-sulfur cluster binding"/>
    <property type="evidence" value="ECO:0007669"/>
    <property type="project" value="UniProtKB-KW"/>
</dbReference>
<dbReference type="EMBL" id="BA000011">
    <property type="protein sequence ID" value="BAB60546.1"/>
    <property type="molecule type" value="Genomic_DNA"/>
</dbReference>
<dbReference type="PaxDb" id="273116-14325643"/>
<dbReference type="eggNOG" id="arCOG01364">
    <property type="taxonomic scope" value="Archaea"/>
</dbReference>
<keyword evidence="2" id="KW-0489">Methyltransferase</keyword>
<evidence type="ECO:0000256" key="6">
    <source>
        <dbReference type="ARBA" id="ARBA00023004"/>
    </source>
</evidence>
<dbReference type="PROSITE" id="PS51332">
    <property type="entry name" value="B12_BINDING"/>
    <property type="match status" value="1"/>
</dbReference>
<dbReference type="InterPro" id="IPR007197">
    <property type="entry name" value="rSAM"/>
</dbReference>
<dbReference type="Proteomes" id="UP000001017">
    <property type="component" value="Chromosome"/>
</dbReference>
<dbReference type="Pfam" id="PF04055">
    <property type="entry name" value="Radical_SAM"/>
    <property type="match status" value="1"/>
</dbReference>
<comment type="cofactor">
    <cofactor evidence="1">
        <name>[4Fe-4S] cluster</name>
        <dbReference type="ChEBI" id="CHEBI:49883"/>
    </cofactor>
</comment>
<evidence type="ECO:0000256" key="3">
    <source>
        <dbReference type="ARBA" id="ARBA00022679"/>
    </source>
</evidence>
<sequence>MLYMDADVVFVHPPSIYDFRKRDIDPGPISDVVPSTPVFEMYPVGFISMLNFLVQNGFNARIANVAVRMVESKKFNVEKYLSEIEAPIFGIDLHWLPHAHGALNLARIIKNIHPESYVVFGGYSSTYFRYELMKNYDFIDFVLAGDFQEYGIYKLAEALEEGASYSEVPGLVYRENGRIKENQRYDFRKGLDNVFLNYEVLLKNAIKYHDVKGHLPYADWLRNPEGFTMIERGCQLNCGFCGGSNFAYKSNFAMNYQFRDPCRIAEEIEMSQDILGSPVFIAGDIALAGPHYYERLFKCLNERRIDIPLLTEYFKPFNEDYVKSLSKTVEDFSMEISPETYDENVRSWNKSGYSNKDMERSFSLAEKYGSKKFDVYFSIGLSHQNKKNVMDTVEYAGNIMKGYMRSSMRMSTFISPIAPFVDPGSLWYEKPDLYGFKIYGRSVSDVYRILDLGRTWYDFLDYETNWMTKDDIVNSTYDAEIRMTQLRYEVGEITEEARDTIIRNVMNYREGNNYCRNDRMDKHLAYMSKDIEWSHRHKPTLTSLLILLYRSYDSVIGGMSIRN</sequence>
<dbReference type="KEGG" id="tvo:TVG1451111"/>
<dbReference type="STRING" id="273116.gene:9382213"/>
<dbReference type="AlphaFoldDB" id="Q978L1"/>
<keyword evidence="7" id="KW-0411">Iron-sulfur</keyword>
<dbReference type="SFLD" id="SFLDF00326">
    <property type="entry name" value="5''-pyrrole_methytransferase"/>
    <property type="match status" value="1"/>
</dbReference>
<dbReference type="SFLD" id="SFLDG01082">
    <property type="entry name" value="B12-binding_domain_containing"/>
    <property type="match status" value="1"/>
</dbReference>
<reference evidence="9 10" key="2">
    <citation type="journal article" date="2000" name="Proc. Natl. Acad. Sci. U.S.A.">
        <title>Archaeal adaptation to higher temperatures revealed by genomic sequence of Thermoplasma volcanium.</title>
        <authorList>
            <person name="Kawashima T."/>
            <person name="Amano N."/>
            <person name="Koike H."/>
            <person name="Makino S."/>
            <person name="Higuchi S."/>
            <person name="Kawashima-Ohya Y."/>
            <person name="Watanabe K."/>
            <person name="Yamazaki M."/>
            <person name="Kanehori K."/>
            <person name="Kawamoto T."/>
            <person name="Nunoshiba T."/>
            <person name="Yamamoto Y."/>
            <person name="Aramaki H."/>
            <person name="Makino K."/>
            <person name="Suzuki M."/>
        </authorList>
    </citation>
    <scope>NUCLEOTIDE SEQUENCE [LARGE SCALE GENOMIC DNA]</scope>
    <source>
        <strain evidence="10">ATCC 51530 / DSM 4299 / JCM 9571 / NBRC 15438 / GSS1</strain>
    </source>
</reference>
<keyword evidence="6" id="KW-0408">Iron</keyword>